<sequence>MKRGGRWRVTKKQLQRCLPNAYYYLFYAALGSLLPFLTLYYRSLGLSAWQIGVLGGIRPLIALLSGPLWCFISNQYNVRKLILVASLISWVAFTLPLGFVSHAQNANCHVGLKSYRNRTTQLVNNTADNVKRGVDHLGMEREFIRETSMEMEAKNANDDNSHGKYLEMKKRDRRGSKVEEKDPRHIELEKPFVNSFSTFGMKLNNGDYRKKRRPYDFKSRGYPYINKRKNPFVKTIFIELFFLVLLGELFQAPTDDMNSHYEGTFLEHLDVLYQSVPTNSLCSALGIALSAFFTGLVITFSPKFNICGEEYSDYKIAFYFFGVLMTMALVVSVKFRLNYRRKRTEFDVLGSLRLLWSAEHAQFVVVTLVMGTFRGLLSNFLYWNTAEIGGSELVVGVTVVSQYLSDILVNMAAPALMIYAGFVGMIYCGLASYAVRFLVYSWLSTPQSAWAIPSVELMHGVSNSLAWSAFILYIINYTPRSTYPVGIFIVQGLYLGVGSGIGGLLGGGMIQLVDTNVSFRVFALVSLLLCLVFVMMQPTGMDEVLPSEVEGLSHFADEDDYSSFSEEELLNSYDDRTLIYTPPHGANEDGRVQAKRSPFTPGNAPFVPMFMSIVKAQADIKPRH</sequence>
<evidence type="ECO:0000259" key="7">
    <source>
        <dbReference type="Pfam" id="PF12832"/>
    </source>
</evidence>
<evidence type="ECO:0000256" key="4">
    <source>
        <dbReference type="ARBA" id="ARBA00022989"/>
    </source>
</evidence>
<evidence type="ECO:0000313" key="8">
    <source>
        <dbReference type="EMBL" id="EDO43871.1"/>
    </source>
</evidence>
<feature type="transmembrane region" description="Helical" evidence="6">
    <location>
        <begin position="232"/>
        <end position="250"/>
    </location>
</feature>
<feature type="transmembrane region" description="Helical" evidence="6">
    <location>
        <begin position="316"/>
        <end position="333"/>
    </location>
</feature>
<comment type="subcellular location">
    <subcellularLocation>
        <location evidence="1">Membrane</location>
        <topology evidence="1">Multi-pass membrane protein</topology>
    </subcellularLocation>
</comment>
<organism evidence="8 9">
    <name type="scientific">Nematostella vectensis</name>
    <name type="common">Starlet sea anemone</name>
    <dbReference type="NCBI Taxonomy" id="45351"/>
    <lineage>
        <taxon>Eukaryota</taxon>
        <taxon>Metazoa</taxon>
        <taxon>Cnidaria</taxon>
        <taxon>Anthozoa</taxon>
        <taxon>Hexacorallia</taxon>
        <taxon>Actiniaria</taxon>
        <taxon>Edwardsiidae</taxon>
        <taxon>Nematostella</taxon>
    </lineage>
</organism>
<protein>
    <recommendedName>
        <fullName evidence="7">Major facilitator superfamily associated domain-containing protein</fullName>
    </recommendedName>
</protein>
<feature type="transmembrane region" description="Helical" evidence="6">
    <location>
        <begin position="487"/>
        <end position="511"/>
    </location>
</feature>
<dbReference type="InterPro" id="IPR024989">
    <property type="entry name" value="MFS_assoc_dom"/>
</dbReference>
<dbReference type="PhylomeDB" id="A7RXM5"/>
<dbReference type="InterPro" id="IPR051717">
    <property type="entry name" value="MFS_MFSD6"/>
</dbReference>
<reference evidence="8 9" key="1">
    <citation type="journal article" date="2007" name="Science">
        <title>Sea anemone genome reveals ancestral eumetazoan gene repertoire and genomic organization.</title>
        <authorList>
            <person name="Putnam N.H."/>
            <person name="Srivastava M."/>
            <person name="Hellsten U."/>
            <person name="Dirks B."/>
            <person name="Chapman J."/>
            <person name="Salamov A."/>
            <person name="Terry A."/>
            <person name="Shapiro H."/>
            <person name="Lindquist E."/>
            <person name="Kapitonov V.V."/>
            <person name="Jurka J."/>
            <person name="Genikhovich G."/>
            <person name="Grigoriev I.V."/>
            <person name="Lucas S.M."/>
            <person name="Steele R.E."/>
            <person name="Finnerty J.R."/>
            <person name="Technau U."/>
            <person name="Martindale M.Q."/>
            <person name="Rokhsar D.S."/>
        </authorList>
    </citation>
    <scope>NUCLEOTIDE SEQUENCE [LARGE SCALE GENOMIC DNA]</scope>
    <source>
        <strain evidence="9">CH2 X CH6</strain>
    </source>
</reference>
<feature type="transmembrane region" description="Helical" evidence="6">
    <location>
        <begin position="21"/>
        <end position="41"/>
    </location>
</feature>
<dbReference type="InParanoid" id="A7RXM5"/>
<dbReference type="eggNOG" id="KOG3762">
    <property type="taxonomic scope" value="Eukaryota"/>
</dbReference>
<dbReference type="HOGENOM" id="CLU_013133_2_1_1"/>
<gene>
    <name evidence="8" type="ORF">NEMVEDRAFT_v1g203659</name>
</gene>
<evidence type="ECO:0000313" key="9">
    <source>
        <dbReference type="Proteomes" id="UP000001593"/>
    </source>
</evidence>
<keyword evidence="9" id="KW-1185">Reference proteome</keyword>
<feature type="transmembrane region" description="Helical" evidence="6">
    <location>
        <begin position="281"/>
        <end position="301"/>
    </location>
</feature>
<feature type="transmembrane region" description="Helical" evidence="6">
    <location>
        <begin position="416"/>
        <end position="437"/>
    </location>
</feature>
<comment type="similarity">
    <text evidence="2">Belongs to the major facilitator superfamily. MFSD6 family.</text>
</comment>
<keyword evidence="4 6" id="KW-1133">Transmembrane helix</keyword>
<dbReference type="OMA" id="TICDVEY"/>
<feature type="transmembrane region" description="Helical" evidence="6">
    <location>
        <begin position="81"/>
        <end position="100"/>
    </location>
</feature>
<evidence type="ECO:0000256" key="2">
    <source>
        <dbReference type="ARBA" id="ARBA00005241"/>
    </source>
</evidence>
<dbReference type="EMBL" id="DS469550">
    <property type="protein sequence ID" value="EDO43871.1"/>
    <property type="molecule type" value="Genomic_DNA"/>
</dbReference>
<evidence type="ECO:0000256" key="5">
    <source>
        <dbReference type="ARBA" id="ARBA00023136"/>
    </source>
</evidence>
<dbReference type="Proteomes" id="UP000001593">
    <property type="component" value="Unassembled WGS sequence"/>
</dbReference>
<proteinExistence type="inferred from homology"/>
<keyword evidence="3 6" id="KW-0812">Transmembrane</keyword>
<evidence type="ECO:0000256" key="1">
    <source>
        <dbReference type="ARBA" id="ARBA00004141"/>
    </source>
</evidence>
<dbReference type="PANTHER" id="PTHR16172">
    <property type="entry name" value="MAJOR FACILITATOR SUPERFAMILY DOMAIN-CONTAINING PROTEIN 6-LIKE"/>
    <property type="match status" value="1"/>
</dbReference>
<name>A7RXM5_NEMVE</name>
<evidence type="ECO:0000256" key="6">
    <source>
        <dbReference type="SAM" id="Phobius"/>
    </source>
</evidence>
<feature type="transmembrane region" description="Helical" evidence="6">
    <location>
        <begin position="47"/>
        <end position="69"/>
    </location>
</feature>
<dbReference type="GO" id="GO:0016020">
    <property type="term" value="C:membrane"/>
    <property type="evidence" value="ECO:0000318"/>
    <property type="project" value="GO_Central"/>
</dbReference>
<keyword evidence="5 6" id="KW-0472">Membrane</keyword>
<feature type="transmembrane region" description="Helical" evidence="6">
    <location>
        <begin position="517"/>
        <end position="536"/>
    </location>
</feature>
<feature type="domain" description="Major facilitator superfamily associated" evidence="7">
    <location>
        <begin position="21"/>
        <end position="521"/>
    </location>
</feature>
<dbReference type="PANTHER" id="PTHR16172:SF2">
    <property type="entry name" value="MAJOR FACILITATOR SUPERFAMILY DOMAIN-CONTAINING PROTEIN 6"/>
    <property type="match status" value="1"/>
</dbReference>
<evidence type="ECO:0000256" key="3">
    <source>
        <dbReference type="ARBA" id="ARBA00022692"/>
    </source>
</evidence>
<dbReference type="Gene3D" id="1.20.1250.20">
    <property type="entry name" value="MFS general substrate transporter like domains"/>
    <property type="match status" value="2"/>
</dbReference>
<dbReference type="SUPFAM" id="SSF103473">
    <property type="entry name" value="MFS general substrate transporter"/>
    <property type="match status" value="2"/>
</dbReference>
<dbReference type="Pfam" id="PF12832">
    <property type="entry name" value="MFS_1_like"/>
    <property type="match status" value="1"/>
</dbReference>
<feature type="transmembrane region" description="Helical" evidence="6">
    <location>
        <begin position="457"/>
        <end position="475"/>
    </location>
</feature>
<accession>A7RXM5</accession>
<dbReference type="InterPro" id="IPR036259">
    <property type="entry name" value="MFS_trans_sf"/>
</dbReference>
<dbReference type="AlphaFoldDB" id="A7RXM5"/>